<name>A0A0T6B8K3_9SCAR</name>
<feature type="chain" id="PRO_5006668454" evidence="2">
    <location>
        <begin position="28"/>
        <end position="267"/>
    </location>
</feature>
<feature type="compositionally biased region" description="Basic and acidic residues" evidence="1">
    <location>
        <begin position="67"/>
        <end position="77"/>
    </location>
</feature>
<accession>A0A0T6B8K3</accession>
<evidence type="ECO:0000256" key="1">
    <source>
        <dbReference type="SAM" id="MobiDB-lite"/>
    </source>
</evidence>
<feature type="compositionally biased region" description="Basic and acidic residues" evidence="1">
    <location>
        <begin position="84"/>
        <end position="95"/>
    </location>
</feature>
<feature type="signal peptide" evidence="2">
    <location>
        <begin position="1"/>
        <end position="27"/>
    </location>
</feature>
<proteinExistence type="predicted"/>
<dbReference type="AlphaFoldDB" id="A0A0T6B8K3"/>
<dbReference type="EMBL" id="LJIG01009145">
    <property type="protein sequence ID" value="KRT83665.1"/>
    <property type="molecule type" value="Genomic_DNA"/>
</dbReference>
<reference evidence="3 4" key="1">
    <citation type="submission" date="2015-09" db="EMBL/GenBank/DDBJ databases">
        <title>Draft genome of the scarab beetle Oryctes borbonicus.</title>
        <authorList>
            <person name="Meyer J.M."/>
            <person name="Markov G.V."/>
            <person name="Baskaran P."/>
            <person name="Herrmann M."/>
            <person name="Sommer R.J."/>
            <person name="Roedelsperger C."/>
        </authorList>
    </citation>
    <scope>NUCLEOTIDE SEQUENCE [LARGE SCALE GENOMIC DNA]</scope>
    <source>
        <strain evidence="3">OB123</strain>
        <tissue evidence="3">Whole animal</tissue>
    </source>
</reference>
<dbReference type="OrthoDB" id="6783270at2759"/>
<evidence type="ECO:0000313" key="3">
    <source>
        <dbReference type="EMBL" id="KRT83665.1"/>
    </source>
</evidence>
<evidence type="ECO:0000313" key="4">
    <source>
        <dbReference type="Proteomes" id="UP000051574"/>
    </source>
</evidence>
<keyword evidence="2" id="KW-0732">Signal</keyword>
<comment type="caution">
    <text evidence="3">The sequence shown here is derived from an EMBL/GenBank/DDBJ whole genome shotgun (WGS) entry which is preliminary data.</text>
</comment>
<sequence>MKLRQLQHLRSHILTLAILISISHVKAASVKDIFNLNPDGTPRLPRDSKYYIDRSDGQRDISSTRSLKPEESPEARDSQPNTGIEKRCSRCDSYTDYRGSSGTPNYRSDYYRYQDPGSNSRYDSRKYYDDRYDTYDRYDNYDPYYDSYYERDRYRRPSYSGRDEYDRYEPRDRYYNNYNTGRDRYYDRQYDRGTGYDNIGYDYRGYDSRSGSRPYDETYRGVSGWDSSGRGYYSNRGSPESAGRWGTYASNWGYGRDDRDRGYRDYG</sequence>
<protein>
    <submittedName>
        <fullName evidence="3">Uncharacterized protein</fullName>
    </submittedName>
</protein>
<organism evidence="3 4">
    <name type="scientific">Oryctes borbonicus</name>
    <dbReference type="NCBI Taxonomy" id="1629725"/>
    <lineage>
        <taxon>Eukaryota</taxon>
        <taxon>Metazoa</taxon>
        <taxon>Ecdysozoa</taxon>
        <taxon>Arthropoda</taxon>
        <taxon>Hexapoda</taxon>
        <taxon>Insecta</taxon>
        <taxon>Pterygota</taxon>
        <taxon>Neoptera</taxon>
        <taxon>Endopterygota</taxon>
        <taxon>Coleoptera</taxon>
        <taxon>Polyphaga</taxon>
        <taxon>Scarabaeiformia</taxon>
        <taxon>Scarabaeidae</taxon>
        <taxon>Dynastinae</taxon>
        <taxon>Oryctes</taxon>
    </lineage>
</organism>
<feature type="compositionally biased region" description="Basic and acidic residues" evidence="1">
    <location>
        <begin position="44"/>
        <end position="59"/>
    </location>
</feature>
<dbReference type="Proteomes" id="UP000051574">
    <property type="component" value="Unassembled WGS sequence"/>
</dbReference>
<gene>
    <name evidence="3" type="ORF">AMK59_4382</name>
</gene>
<evidence type="ECO:0000256" key="2">
    <source>
        <dbReference type="SAM" id="SignalP"/>
    </source>
</evidence>
<feature type="region of interest" description="Disordered" evidence="1">
    <location>
        <begin position="44"/>
        <end position="128"/>
    </location>
</feature>
<keyword evidence="4" id="KW-1185">Reference proteome</keyword>